<dbReference type="InterPro" id="IPR027396">
    <property type="entry name" value="DsrEFH-like"/>
</dbReference>
<dbReference type="eggNOG" id="COG1416">
    <property type="taxonomic scope" value="Bacteria"/>
</dbReference>
<accession>A3XIW7</accession>
<evidence type="ECO:0000313" key="1">
    <source>
        <dbReference type="EMBL" id="EAQ50501.1"/>
    </source>
</evidence>
<dbReference type="Proteomes" id="UP000001601">
    <property type="component" value="Unassembled WGS sequence"/>
</dbReference>
<proteinExistence type="predicted"/>
<reference evidence="1 2" key="1">
    <citation type="journal article" date="2007" name="Nature">
        <title>Light stimulates growth of proteorhodopsin-containing marine Flavobacteria.</title>
        <authorList>
            <person name="Gomez-Consarnau L."/>
            <person name="Gonzalez J.M."/>
            <person name="Coll-Llado M."/>
            <person name="Gourdon P."/>
            <person name="Pascher T."/>
            <person name="Neutze R."/>
            <person name="Pedros-Alio C."/>
            <person name="Pinhassi J."/>
        </authorList>
    </citation>
    <scope>NUCLEOTIDE SEQUENCE [LARGE SCALE GENOMIC DNA]</scope>
    <source>
        <strain evidence="1 2">MED217</strain>
    </source>
</reference>
<dbReference type="PANTHER" id="PTHR37691">
    <property type="entry name" value="BLR3518 PROTEIN"/>
    <property type="match status" value="1"/>
</dbReference>
<keyword evidence="2" id="KW-1185">Reference proteome</keyword>
<comment type="caution">
    <text evidence="1">The sequence shown here is derived from an EMBL/GenBank/DDBJ whole genome shotgun (WGS) entry which is preliminary data.</text>
</comment>
<dbReference type="Gene3D" id="3.40.1260.10">
    <property type="entry name" value="DsrEFH-like"/>
    <property type="match status" value="1"/>
</dbReference>
<organism evidence="1 2">
    <name type="scientific">Leeuwenhoekiella blandensis (strain CECT 7118 / CCUG 51940 / KCTC 22103 / MED217)</name>
    <name type="common">Flavobacterium sp. (strain MED217)</name>
    <dbReference type="NCBI Taxonomy" id="398720"/>
    <lineage>
        <taxon>Bacteria</taxon>
        <taxon>Pseudomonadati</taxon>
        <taxon>Bacteroidota</taxon>
        <taxon>Flavobacteriia</taxon>
        <taxon>Flavobacteriales</taxon>
        <taxon>Flavobacteriaceae</taxon>
        <taxon>Leeuwenhoekiella</taxon>
    </lineage>
</organism>
<dbReference type="InterPro" id="IPR003787">
    <property type="entry name" value="Sulphur_relay_DsrE/F-like"/>
</dbReference>
<dbReference type="EMBL" id="AANC01000002">
    <property type="protein sequence ID" value="EAQ50501.1"/>
    <property type="molecule type" value="Genomic_DNA"/>
</dbReference>
<dbReference type="RefSeq" id="WP_009779525.1">
    <property type="nucleotide sequence ID" value="NZ_CH672395.1"/>
</dbReference>
<evidence type="ECO:0000313" key="2">
    <source>
        <dbReference type="Proteomes" id="UP000001601"/>
    </source>
</evidence>
<gene>
    <name evidence="1" type="ORF">MED217_05697</name>
</gene>
<name>A3XIW7_LEEBM</name>
<dbReference type="STRING" id="398720.MED217_05697"/>
<dbReference type="HOGENOM" id="CLU_114489_0_0_10"/>
<dbReference type="AlphaFoldDB" id="A3XIW7"/>
<dbReference type="Pfam" id="PF02635">
    <property type="entry name" value="DsrE"/>
    <property type="match status" value="1"/>
</dbReference>
<protein>
    <submittedName>
        <fullName evidence="1">Uncharacterized protein</fullName>
    </submittedName>
</protein>
<dbReference type="SUPFAM" id="SSF75169">
    <property type="entry name" value="DsrEFH-like"/>
    <property type="match status" value="1"/>
</dbReference>
<sequence length="174" mass="19621">MKTIFWGILLLFTQIIMAQEWSNPRIKGYGKIHFNKDLGFQPDVKKTYKLVFNIDNNAEKEGVNMRLWKIARELNLLKAAGIPDQNVQIAAVVHGKAIAISLTDQAYEKRHQKKNPNTNLVKALDDAGVKLYLCGQTVAGMKIEQDELNPSWEVTLSALLTLPILESEGYLMVP</sequence>
<dbReference type="PANTHER" id="PTHR37691:SF1">
    <property type="entry name" value="BLR3518 PROTEIN"/>
    <property type="match status" value="1"/>
</dbReference>